<evidence type="ECO:0000313" key="8">
    <source>
        <dbReference type="Proteomes" id="UP001138802"/>
    </source>
</evidence>
<comment type="similarity">
    <text evidence="1 4">Belongs to the glycosyl hydrolase 26 family.</text>
</comment>
<evidence type="ECO:0000256" key="4">
    <source>
        <dbReference type="PROSITE-ProRule" id="PRU01100"/>
    </source>
</evidence>
<dbReference type="PANTHER" id="PTHR40079">
    <property type="entry name" value="MANNAN ENDO-1,4-BETA-MANNOSIDASE E-RELATED"/>
    <property type="match status" value="1"/>
</dbReference>
<dbReference type="AlphaFoldDB" id="A0A9X0WL02"/>
<comment type="caution">
    <text evidence="7">The sequence shown here is derived from an EMBL/GenBank/DDBJ whole genome shotgun (WGS) entry which is preliminary data.</text>
</comment>
<feature type="chain" id="PRO_5040830374" description="GH26 domain-containing protein" evidence="5">
    <location>
        <begin position="25"/>
        <end position="267"/>
    </location>
</feature>
<comment type="caution">
    <text evidence="4">Lacks conserved residue(s) required for the propagation of feature annotation.</text>
</comment>
<dbReference type="EMBL" id="NRSD01000025">
    <property type="protein sequence ID" value="MBK1646420.1"/>
    <property type="molecule type" value="Genomic_DNA"/>
</dbReference>
<organism evidence="7 8">
    <name type="scientific">Thiocapsa imhoffii</name>
    <dbReference type="NCBI Taxonomy" id="382777"/>
    <lineage>
        <taxon>Bacteria</taxon>
        <taxon>Pseudomonadati</taxon>
        <taxon>Pseudomonadota</taxon>
        <taxon>Gammaproteobacteria</taxon>
        <taxon>Chromatiales</taxon>
        <taxon>Chromatiaceae</taxon>
        <taxon>Thiocapsa</taxon>
    </lineage>
</organism>
<evidence type="ECO:0000256" key="1">
    <source>
        <dbReference type="ARBA" id="ARBA00007754"/>
    </source>
</evidence>
<feature type="domain" description="GH26" evidence="6">
    <location>
        <begin position="5"/>
        <end position="267"/>
    </location>
</feature>
<dbReference type="InterPro" id="IPR000805">
    <property type="entry name" value="Glyco_hydro_26"/>
</dbReference>
<keyword evidence="2" id="KW-0378">Hydrolase</keyword>
<gene>
    <name evidence="7" type="ORF">CKO25_17565</name>
</gene>
<sequence length="267" mass="29817">MWRQLSCLLLMVGILLCATQHTFSQDLQDTLFFGVALDGDRITEQRLSLVRDATGLMPSLVVVFQQWPGPETPDAGRFPFTSVQSIAQADALACVTWEPMFVSGGAEQAVAADAILGGDYDKYLRTWARAARDSGQPVLVRFAHEMNLARYHWGSDAQGYGPETPARYRAMFRYVVERFREEGADNVLFVFCPNAESVPHPLWDGAIWNTASAYYPGDDVVDLLGFDGYNWGTTQTLAEHGRRDNLTFRFSGVKIRSARAISRFADD</sequence>
<dbReference type="InterPro" id="IPR017853">
    <property type="entry name" value="GH"/>
</dbReference>
<dbReference type="GO" id="GO:0016985">
    <property type="term" value="F:mannan endo-1,4-beta-mannosidase activity"/>
    <property type="evidence" value="ECO:0007669"/>
    <property type="project" value="InterPro"/>
</dbReference>
<feature type="signal peptide" evidence="5">
    <location>
        <begin position="1"/>
        <end position="24"/>
    </location>
</feature>
<reference evidence="7 8" key="1">
    <citation type="journal article" date="2020" name="Microorganisms">
        <title>Osmotic Adaptation and Compatible Solute Biosynthesis of Phototrophic Bacteria as Revealed from Genome Analyses.</title>
        <authorList>
            <person name="Imhoff J.F."/>
            <person name="Rahn T."/>
            <person name="Kunzel S."/>
            <person name="Keller A."/>
            <person name="Neulinger S.C."/>
        </authorList>
    </citation>
    <scope>NUCLEOTIDE SEQUENCE [LARGE SCALE GENOMIC DNA]</scope>
    <source>
        <strain evidence="7 8">DSM 21303</strain>
    </source>
</reference>
<protein>
    <recommendedName>
        <fullName evidence="6">GH26 domain-containing protein</fullName>
    </recommendedName>
</protein>
<dbReference type="Pfam" id="PF02156">
    <property type="entry name" value="Glyco_hydro_26"/>
    <property type="match status" value="1"/>
</dbReference>
<accession>A0A9X0WL02</accession>
<keyword evidence="3" id="KW-0326">Glycosidase</keyword>
<evidence type="ECO:0000256" key="5">
    <source>
        <dbReference type="SAM" id="SignalP"/>
    </source>
</evidence>
<evidence type="ECO:0000256" key="2">
    <source>
        <dbReference type="ARBA" id="ARBA00022801"/>
    </source>
</evidence>
<dbReference type="GO" id="GO:0006080">
    <property type="term" value="P:substituted mannan metabolic process"/>
    <property type="evidence" value="ECO:0007669"/>
    <property type="project" value="InterPro"/>
</dbReference>
<keyword evidence="5" id="KW-0732">Signal</keyword>
<dbReference type="RefSeq" id="WP_200389237.1">
    <property type="nucleotide sequence ID" value="NZ_NRSD01000025.1"/>
</dbReference>
<dbReference type="SUPFAM" id="SSF51445">
    <property type="entry name" value="(Trans)glycosidases"/>
    <property type="match status" value="1"/>
</dbReference>
<dbReference type="Proteomes" id="UP001138802">
    <property type="component" value="Unassembled WGS sequence"/>
</dbReference>
<keyword evidence="8" id="KW-1185">Reference proteome</keyword>
<dbReference type="InterPro" id="IPR022790">
    <property type="entry name" value="GH26_dom"/>
</dbReference>
<dbReference type="PROSITE" id="PS51764">
    <property type="entry name" value="GH26"/>
    <property type="match status" value="1"/>
</dbReference>
<evidence type="ECO:0000313" key="7">
    <source>
        <dbReference type="EMBL" id="MBK1646420.1"/>
    </source>
</evidence>
<proteinExistence type="inferred from homology"/>
<evidence type="ECO:0000259" key="6">
    <source>
        <dbReference type="PROSITE" id="PS51764"/>
    </source>
</evidence>
<dbReference type="PANTHER" id="PTHR40079:SF4">
    <property type="entry name" value="GH26 DOMAIN-CONTAINING PROTEIN-RELATED"/>
    <property type="match status" value="1"/>
</dbReference>
<name>A0A9X0WL02_9GAMM</name>
<dbReference type="Gene3D" id="3.20.20.80">
    <property type="entry name" value="Glycosidases"/>
    <property type="match status" value="1"/>
</dbReference>
<evidence type="ECO:0000256" key="3">
    <source>
        <dbReference type="ARBA" id="ARBA00023295"/>
    </source>
</evidence>